<keyword evidence="8" id="KW-1185">Reference proteome</keyword>
<evidence type="ECO:0000256" key="2">
    <source>
        <dbReference type="ARBA" id="ARBA00022692"/>
    </source>
</evidence>
<name>A0A411YZS8_9RHOB</name>
<dbReference type="OrthoDB" id="7875035at2"/>
<evidence type="ECO:0000313" key="8">
    <source>
        <dbReference type="Proteomes" id="UP000284547"/>
    </source>
</evidence>
<keyword evidence="2 5" id="KW-0812">Transmembrane</keyword>
<dbReference type="RefSeq" id="WP_118154563.1">
    <property type="nucleotide sequence ID" value="NZ_QWEY01000009.1"/>
</dbReference>
<feature type="transmembrane region" description="Helical" evidence="5">
    <location>
        <begin position="231"/>
        <end position="248"/>
    </location>
</feature>
<dbReference type="EMBL" id="QWEY01000009">
    <property type="protein sequence ID" value="RGP36321.1"/>
    <property type="molecule type" value="Genomic_DNA"/>
</dbReference>
<evidence type="ECO:0000313" key="7">
    <source>
        <dbReference type="EMBL" id="RGP36321.1"/>
    </source>
</evidence>
<accession>A0A411YZS8</accession>
<proteinExistence type="predicted"/>
<feature type="transmembrane region" description="Helical" evidence="5">
    <location>
        <begin position="463"/>
        <end position="481"/>
    </location>
</feature>
<evidence type="ECO:0000256" key="1">
    <source>
        <dbReference type="ARBA" id="ARBA00004141"/>
    </source>
</evidence>
<feature type="transmembrane region" description="Helical" evidence="5">
    <location>
        <begin position="39"/>
        <end position="72"/>
    </location>
</feature>
<dbReference type="InterPro" id="IPR007016">
    <property type="entry name" value="O-antigen_ligase-rel_domated"/>
</dbReference>
<gene>
    <name evidence="7" type="ORF">D1012_16195</name>
</gene>
<feature type="domain" description="O-antigen ligase-related" evidence="6">
    <location>
        <begin position="266"/>
        <end position="418"/>
    </location>
</feature>
<keyword evidence="4 5" id="KW-0472">Membrane</keyword>
<evidence type="ECO:0000256" key="3">
    <source>
        <dbReference type="ARBA" id="ARBA00022989"/>
    </source>
</evidence>
<feature type="transmembrane region" description="Helical" evidence="5">
    <location>
        <begin position="401"/>
        <end position="429"/>
    </location>
</feature>
<organism evidence="7 8">
    <name type="scientific">Pseudotabrizicola alkalilacus</name>
    <dbReference type="NCBI Taxonomy" id="2305252"/>
    <lineage>
        <taxon>Bacteria</taxon>
        <taxon>Pseudomonadati</taxon>
        <taxon>Pseudomonadota</taxon>
        <taxon>Alphaproteobacteria</taxon>
        <taxon>Rhodobacterales</taxon>
        <taxon>Paracoccaceae</taxon>
        <taxon>Pseudotabrizicola</taxon>
    </lineage>
</organism>
<dbReference type="Proteomes" id="UP000284547">
    <property type="component" value="Unassembled WGS sequence"/>
</dbReference>
<evidence type="ECO:0000259" key="6">
    <source>
        <dbReference type="Pfam" id="PF04932"/>
    </source>
</evidence>
<feature type="transmembrane region" description="Helical" evidence="5">
    <location>
        <begin position="255"/>
        <end position="273"/>
    </location>
</feature>
<protein>
    <recommendedName>
        <fullName evidence="6">O-antigen ligase-related domain-containing protein</fullName>
    </recommendedName>
</protein>
<evidence type="ECO:0000256" key="5">
    <source>
        <dbReference type="SAM" id="Phobius"/>
    </source>
</evidence>
<feature type="transmembrane region" description="Helical" evidence="5">
    <location>
        <begin position="304"/>
        <end position="324"/>
    </location>
</feature>
<reference evidence="7 8" key="1">
    <citation type="submission" date="2018-08" db="EMBL/GenBank/DDBJ databases">
        <title>Flavobacterium tibetense sp. nov., isolated from a wetland YonghuCo on Tibetan Plateau.</title>
        <authorList>
            <person name="Phurbu D."/>
            <person name="Lu H."/>
            <person name="Xing P."/>
        </authorList>
    </citation>
    <scope>NUCLEOTIDE SEQUENCE [LARGE SCALE GENOMIC DNA]</scope>
    <source>
        <strain evidence="7 8">DJC</strain>
    </source>
</reference>
<dbReference type="AlphaFoldDB" id="A0A411YZS8"/>
<keyword evidence="3 5" id="KW-1133">Transmembrane helix</keyword>
<dbReference type="Pfam" id="PF04932">
    <property type="entry name" value="Wzy_C"/>
    <property type="match status" value="1"/>
</dbReference>
<dbReference type="PANTHER" id="PTHR37422">
    <property type="entry name" value="TEICHURONIC ACID BIOSYNTHESIS PROTEIN TUAE"/>
    <property type="match status" value="1"/>
</dbReference>
<dbReference type="InterPro" id="IPR051533">
    <property type="entry name" value="WaaL-like"/>
</dbReference>
<sequence>MTWSAQPLRLIAPLTLLSVVAFGTAALSAVAVQSGSRAIAAVGLVFCLAITAMLVRNLLATLLFTLCIALSYNRQFYSFDTLLGDYGSFGLFWTMSDAMMLVIMLAALARRGVRARTLLSPPRQLSIEIPLLLLITVMALSSLQTDPLPPAVFETLRIGKYLIYFLVLRAVLDRDLARVLLAGLGLMVALQFALGAVQVALGAGGSGIGSLAEQTGELARRATGTTGHPNMYAPFLLMPALGFIAIGASGRSLLVHRLSLGLGGAGALAIVLSQSRAPVAAFLVGLACLAGMFLARRILPAPRVIGAAVVCAMLGLLAVAPLAGKIIDRLTGDLKGSVEFRADYNAAAIGIWRLDPVLGVGPAGFVPNLPAFHPDYARVNADIQPARKVANVRAIAPVHNVYLWILAELGILGLTAFVLFLASAARLFLQAGRGERPVNRFFIGVFWGFLGLCAVQLTDFSLWWDHQLMILTLLLALAAFVRDERRVP</sequence>
<feature type="transmembrane region" description="Helical" evidence="5">
    <location>
        <begin position="12"/>
        <end position="32"/>
    </location>
</feature>
<comment type="caution">
    <text evidence="7">The sequence shown here is derived from an EMBL/GenBank/DDBJ whole genome shotgun (WGS) entry which is preliminary data.</text>
</comment>
<comment type="subcellular location">
    <subcellularLocation>
        <location evidence="1">Membrane</location>
        <topology evidence="1">Multi-pass membrane protein</topology>
    </subcellularLocation>
</comment>
<feature type="transmembrane region" description="Helical" evidence="5">
    <location>
        <begin position="92"/>
        <end position="113"/>
    </location>
</feature>
<feature type="transmembrane region" description="Helical" evidence="5">
    <location>
        <begin position="179"/>
        <end position="201"/>
    </location>
</feature>
<dbReference type="PANTHER" id="PTHR37422:SF13">
    <property type="entry name" value="LIPOPOLYSACCHARIDE BIOSYNTHESIS PROTEIN PA4999-RELATED"/>
    <property type="match status" value="1"/>
</dbReference>
<dbReference type="GO" id="GO:0016020">
    <property type="term" value="C:membrane"/>
    <property type="evidence" value="ECO:0007669"/>
    <property type="project" value="UniProtKB-SubCell"/>
</dbReference>
<evidence type="ECO:0000256" key="4">
    <source>
        <dbReference type="ARBA" id="ARBA00023136"/>
    </source>
</evidence>
<feature type="transmembrane region" description="Helical" evidence="5">
    <location>
        <begin position="279"/>
        <end position="295"/>
    </location>
</feature>
<feature type="transmembrane region" description="Helical" evidence="5">
    <location>
        <begin position="441"/>
        <end position="457"/>
    </location>
</feature>